<dbReference type="InterPro" id="IPR006315">
    <property type="entry name" value="OM_autotransptr_brl_dom"/>
</dbReference>
<dbReference type="GO" id="GO:0019867">
    <property type="term" value="C:outer membrane"/>
    <property type="evidence" value="ECO:0007669"/>
    <property type="project" value="InterPro"/>
</dbReference>
<sequence length="1078" mass="110747">MCLSAIGGSAAFAQASGCGVWDCNTQLLSNFGTLTQSSAGIDILKQNLATEVEIYSTSTSTQKQTAALDSQLQSPTLYYNIWNHAVPQLSYLFDAGNLLAPGTNFPDTHGAYIANTFNAVNAFVDIAGGLKGYFGNSSTLNSYGQQYTTLPTYAGEAAGDPRPFVVSSEIHSNPWTTDQASPLAVTIQQSSNVPQGYKAQDWGTYIDSSAFPSGHSTMGNTLALLTGIMAPEYFKDFLRAGVEFGLSRNIFGVHYPLDVISGRILATYNIAQWLNGVNYDGVVVPDGDPGTLSLQPVDLAAASASLQAYIGSGGGSPYAASCENNVIGCIRAGVIPTAARFAQDRQDYLNLLTYNLPDLTSTTEAPVVPEGAEVLLSTRFPYLTADQRREVLRTTELPSGNVFDNGMGWARLNLYAAADGFGALNCGGEGSQGCIQTVTMNAARGGYNAFDVWANDMTGDGGLALRGSGTLVLAGNSLYTGGTTVEGGTLALTGSIVGPLSIGQAGTFYNAGTVSARGGSAVHNDGVLINDALVDSNVKSTGAFGNNGTVTGSVETGGLFFGTGTVQRDLMVTAGTIAPGNSVGTVTVGGNVTLAPGTTYQAEFAQDGTADLITAGGTVAVAGANLQLSLASPYMGLRHYEILGAAGGVNGAFAGVNDPFGTAYPLLDAVVSYIANGVALDTVRSEVPFVALANTANQTAVAAARDTMQAGSTPLDDALLSLNAGTAPAAFSSLSPEINASAKSVMITDSQFVRRAVFDRLRTMDGNSGANDIAVAPLFYGAPAPAPAASAPFPTKAAPAPAEASPGTLWASGFGNWSSMNGNGDAAGLDSTIGGFFIGADGEFQGWRLGVLGGYSSGSIDVDARASSGDSDNWHGGAYAGRKWGALALRTGLAYSWQGLETTRSLAFNGYTDTLKSDYDAGTFQAFGELGYGIDTALAHFEPFANLAYVNLHTDSYGEQGGSAALVTEGSTSETGFTTLGIRTSLPLAVAGADMSFYGSVGWQHAFGDTTPTDVSYFALGGASFITSGLPIAEDAAVVEAGLRLATSERANLSVAYSGQYGDGTTQNGLNATLKVNF</sequence>
<dbReference type="Pfam" id="PF03797">
    <property type="entry name" value="Autotransporter"/>
    <property type="match status" value="1"/>
</dbReference>
<proteinExistence type="predicted"/>
<dbReference type="InterPro" id="IPR005546">
    <property type="entry name" value="Autotransporte_beta"/>
</dbReference>
<dbReference type="Pfam" id="PF01569">
    <property type="entry name" value="PAP2"/>
    <property type="match status" value="1"/>
</dbReference>
<dbReference type="Pfam" id="PF12951">
    <property type="entry name" value="PATR"/>
    <property type="match status" value="1"/>
</dbReference>
<dbReference type="SUPFAM" id="SSF48317">
    <property type="entry name" value="Acid phosphatase/Vanadium-dependent haloperoxidase"/>
    <property type="match status" value="1"/>
</dbReference>
<protein>
    <submittedName>
        <fullName evidence="3">Autotransporter domain-containing protein</fullName>
    </submittedName>
</protein>
<accession>A0A9X2T416</accession>
<dbReference type="PROSITE" id="PS51208">
    <property type="entry name" value="AUTOTRANSPORTER"/>
    <property type="match status" value="1"/>
</dbReference>
<dbReference type="SMART" id="SM00869">
    <property type="entry name" value="Autotransporter"/>
    <property type="match status" value="1"/>
</dbReference>
<gene>
    <name evidence="3" type="ORF">NVS89_21905</name>
</gene>
<dbReference type="NCBIfam" id="TIGR01414">
    <property type="entry name" value="autotrans_barl"/>
    <property type="match status" value="1"/>
</dbReference>
<organism evidence="3 4">
    <name type="scientific">Ancylobacter mangrovi</name>
    <dbReference type="NCBI Taxonomy" id="2972472"/>
    <lineage>
        <taxon>Bacteria</taxon>
        <taxon>Pseudomonadati</taxon>
        <taxon>Pseudomonadota</taxon>
        <taxon>Alphaproteobacteria</taxon>
        <taxon>Hyphomicrobiales</taxon>
        <taxon>Xanthobacteraceae</taxon>
        <taxon>Ancylobacter</taxon>
    </lineage>
</organism>
<name>A0A9X2T416_9HYPH</name>
<dbReference type="NCBIfam" id="TIGR02601">
    <property type="entry name" value="autotrns_rpt"/>
    <property type="match status" value="1"/>
</dbReference>
<keyword evidence="4" id="KW-1185">Reference proteome</keyword>
<evidence type="ECO:0000259" key="2">
    <source>
        <dbReference type="PROSITE" id="PS51208"/>
    </source>
</evidence>
<dbReference type="SUPFAM" id="SSF103515">
    <property type="entry name" value="Autotransporter"/>
    <property type="match status" value="1"/>
</dbReference>
<evidence type="ECO:0000256" key="1">
    <source>
        <dbReference type="ARBA" id="ARBA00022729"/>
    </source>
</evidence>
<dbReference type="InterPro" id="IPR036938">
    <property type="entry name" value="PAP2/HPO_sf"/>
</dbReference>
<dbReference type="InterPro" id="IPR036709">
    <property type="entry name" value="Autotransporte_beta_dom_sf"/>
</dbReference>
<dbReference type="AlphaFoldDB" id="A0A9X2T416"/>
<dbReference type="Gene3D" id="1.20.144.10">
    <property type="entry name" value="Phosphatidic acid phosphatase type 2/haloperoxidase"/>
    <property type="match status" value="1"/>
</dbReference>
<comment type="caution">
    <text evidence="3">The sequence shown here is derived from an EMBL/GenBank/DDBJ whole genome shotgun (WGS) entry which is preliminary data.</text>
</comment>
<dbReference type="RefSeq" id="WP_258734904.1">
    <property type="nucleotide sequence ID" value="NZ_JANTHZ010000014.1"/>
</dbReference>
<dbReference type="Gene3D" id="2.40.128.130">
    <property type="entry name" value="Autotransporter beta-domain"/>
    <property type="match status" value="1"/>
</dbReference>
<dbReference type="SMART" id="SM00014">
    <property type="entry name" value="acidPPc"/>
    <property type="match status" value="1"/>
</dbReference>
<feature type="domain" description="Autotransporter" evidence="2">
    <location>
        <begin position="802"/>
        <end position="1078"/>
    </location>
</feature>
<evidence type="ECO:0000313" key="4">
    <source>
        <dbReference type="Proteomes" id="UP001151088"/>
    </source>
</evidence>
<dbReference type="Proteomes" id="UP001151088">
    <property type="component" value="Unassembled WGS sequence"/>
</dbReference>
<evidence type="ECO:0000313" key="3">
    <source>
        <dbReference type="EMBL" id="MCS0497752.1"/>
    </source>
</evidence>
<dbReference type="InterPro" id="IPR000326">
    <property type="entry name" value="PAP2/HPO"/>
</dbReference>
<dbReference type="EMBL" id="JANTHZ010000014">
    <property type="protein sequence ID" value="MCS0497752.1"/>
    <property type="molecule type" value="Genomic_DNA"/>
</dbReference>
<keyword evidence="1" id="KW-0732">Signal</keyword>
<dbReference type="InterPro" id="IPR013425">
    <property type="entry name" value="Autotrns_rpt"/>
</dbReference>
<reference evidence="3" key="1">
    <citation type="submission" date="2022-08" db="EMBL/GenBank/DDBJ databases">
        <authorList>
            <person name="Li F."/>
        </authorList>
    </citation>
    <scope>NUCLEOTIDE SEQUENCE</scope>
    <source>
        <strain evidence="3">MQZ15Z-1</strain>
    </source>
</reference>